<name>A0A7J8SJX5_GOSDV</name>
<keyword evidence="2" id="KW-1185">Reference proteome</keyword>
<evidence type="ECO:0000313" key="1">
    <source>
        <dbReference type="EMBL" id="MBA0626369.1"/>
    </source>
</evidence>
<accession>A0A7J8SJX5</accession>
<protein>
    <submittedName>
        <fullName evidence="1">Uncharacterized protein</fullName>
    </submittedName>
</protein>
<proteinExistence type="predicted"/>
<evidence type="ECO:0000313" key="2">
    <source>
        <dbReference type="Proteomes" id="UP000593561"/>
    </source>
</evidence>
<dbReference type="EMBL" id="JABFAC010000010">
    <property type="protein sequence ID" value="MBA0626369.1"/>
    <property type="molecule type" value="Genomic_DNA"/>
</dbReference>
<reference evidence="1 2" key="1">
    <citation type="journal article" date="2019" name="Genome Biol. Evol.">
        <title>Insights into the evolution of the New World diploid cottons (Gossypium, subgenus Houzingenia) based on genome sequencing.</title>
        <authorList>
            <person name="Grover C.E."/>
            <person name="Arick M.A. 2nd"/>
            <person name="Thrash A."/>
            <person name="Conover J.L."/>
            <person name="Sanders W.S."/>
            <person name="Peterson D.G."/>
            <person name="Frelichowski J.E."/>
            <person name="Scheffler J.A."/>
            <person name="Scheffler B.E."/>
            <person name="Wendel J.F."/>
        </authorList>
    </citation>
    <scope>NUCLEOTIDE SEQUENCE [LARGE SCALE GENOMIC DNA]</scope>
    <source>
        <strain evidence="1">27</strain>
        <tissue evidence="1">Leaf</tissue>
    </source>
</reference>
<sequence>MRPSMHNLLRRNAINLCVWSNLDFNIFGKMGVTN</sequence>
<comment type="caution">
    <text evidence="1">The sequence shown here is derived from an EMBL/GenBank/DDBJ whole genome shotgun (WGS) entry which is preliminary data.</text>
</comment>
<organism evidence="1 2">
    <name type="scientific">Gossypium davidsonii</name>
    <name type="common">Davidson's cotton</name>
    <name type="synonym">Gossypium klotzschianum subsp. davidsonii</name>
    <dbReference type="NCBI Taxonomy" id="34287"/>
    <lineage>
        <taxon>Eukaryota</taxon>
        <taxon>Viridiplantae</taxon>
        <taxon>Streptophyta</taxon>
        <taxon>Embryophyta</taxon>
        <taxon>Tracheophyta</taxon>
        <taxon>Spermatophyta</taxon>
        <taxon>Magnoliopsida</taxon>
        <taxon>eudicotyledons</taxon>
        <taxon>Gunneridae</taxon>
        <taxon>Pentapetalae</taxon>
        <taxon>rosids</taxon>
        <taxon>malvids</taxon>
        <taxon>Malvales</taxon>
        <taxon>Malvaceae</taxon>
        <taxon>Malvoideae</taxon>
        <taxon>Gossypium</taxon>
    </lineage>
</organism>
<gene>
    <name evidence="1" type="ORF">Godav_004048</name>
</gene>
<dbReference type="Proteomes" id="UP000593561">
    <property type="component" value="Unassembled WGS sequence"/>
</dbReference>
<dbReference type="AlphaFoldDB" id="A0A7J8SJX5"/>